<evidence type="ECO:0000313" key="1">
    <source>
        <dbReference type="EMBL" id="KAH7862728.1"/>
    </source>
</evidence>
<proteinExistence type="predicted"/>
<sequence length="158" mass="18220">MSFDTIDEAQKYYECYGRKKGFWIRTRTSFKGRNQSSAVSSMLFVCAREGKHATRTKNDVVVEGNDEREEEQRRNRHPQLEKLEQETTKWCREILRNSPTAIRVLKSALNAVDDGHAGLQELGGNATLLFYGTKEGNEGKTACMERRRPDFSKFPRQP</sequence>
<comment type="caution">
    <text evidence="1">The sequence shown here is derived from an EMBL/GenBank/DDBJ whole genome shotgun (WGS) entry which is preliminary data.</text>
</comment>
<gene>
    <name evidence="1" type="ORF">Vadar_008666</name>
</gene>
<dbReference type="Proteomes" id="UP000828048">
    <property type="component" value="Chromosome 12"/>
</dbReference>
<name>A0ACB7ZBC5_9ERIC</name>
<reference evidence="1 2" key="1">
    <citation type="journal article" date="2021" name="Hortic Res">
        <title>High-quality reference genome and annotation aids understanding of berry development for evergreen blueberry (Vaccinium darrowii).</title>
        <authorList>
            <person name="Yu J."/>
            <person name="Hulse-Kemp A.M."/>
            <person name="Babiker E."/>
            <person name="Staton M."/>
        </authorList>
    </citation>
    <scope>NUCLEOTIDE SEQUENCE [LARGE SCALE GENOMIC DNA]</scope>
    <source>
        <strain evidence="2">cv. NJ 8807/NJ 8810</strain>
        <tissue evidence="1">Young leaf</tissue>
    </source>
</reference>
<protein>
    <submittedName>
        <fullName evidence="1">Uncharacterized protein</fullName>
    </submittedName>
</protein>
<dbReference type="EMBL" id="CM037162">
    <property type="protein sequence ID" value="KAH7862728.1"/>
    <property type="molecule type" value="Genomic_DNA"/>
</dbReference>
<evidence type="ECO:0000313" key="2">
    <source>
        <dbReference type="Proteomes" id="UP000828048"/>
    </source>
</evidence>
<organism evidence="1 2">
    <name type="scientific">Vaccinium darrowii</name>
    <dbReference type="NCBI Taxonomy" id="229202"/>
    <lineage>
        <taxon>Eukaryota</taxon>
        <taxon>Viridiplantae</taxon>
        <taxon>Streptophyta</taxon>
        <taxon>Embryophyta</taxon>
        <taxon>Tracheophyta</taxon>
        <taxon>Spermatophyta</taxon>
        <taxon>Magnoliopsida</taxon>
        <taxon>eudicotyledons</taxon>
        <taxon>Gunneridae</taxon>
        <taxon>Pentapetalae</taxon>
        <taxon>asterids</taxon>
        <taxon>Ericales</taxon>
        <taxon>Ericaceae</taxon>
        <taxon>Vaccinioideae</taxon>
        <taxon>Vaccinieae</taxon>
        <taxon>Vaccinium</taxon>
    </lineage>
</organism>
<keyword evidence="2" id="KW-1185">Reference proteome</keyword>
<accession>A0ACB7ZBC5</accession>